<evidence type="ECO:0000313" key="10">
    <source>
        <dbReference type="Proteomes" id="UP001428817"/>
    </source>
</evidence>
<dbReference type="PROSITE" id="PS51779">
    <property type="entry name" value="POTRA"/>
    <property type="match status" value="1"/>
</dbReference>
<evidence type="ECO:0000256" key="6">
    <source>
        <dbReference type="ARBA" id="ARBA00023136"/>
    </source>
</evidence>
<keyword evidence="3" id="KW-0132">Cell division</keyword>
<evidence type="ECO:0000259" key="8">
    <source>
        <dbReference type="PROSITE" id="PS51779"/>
    </source>
</evidence>
<evidence type="ECO:0000313" key="9">
    <source>
        <dbReference type="EMBL" id="GAA5168022.1"/>
    </source>
</evidence>
<comment type="subcellular location">
    <subcellularLocation>
        <location evidence="1">Membrane</location>
    </subcellularLocation>
</comment>
<gene>
    <name evidence="9" type="ORF">GCM10023321_61530</name>
</gene>
<dbReference type="Pfam" id="PF03799">
    <property type="entry name" value="FtsQ_DivIB_C"/>
    <property type="match status" value="1"/>
</dbReference>
<keyword evidence="2" id="KW-1003">Cell membrane</keyword>
<dbReference type="PANTHER" id="PTHR37820">
    <property type="entry name" value="CELL DIVISION PROTEIN DIVIB"/>
    <property type="match status" value="1"/>
</dbReference>
<name>A0ABP9QVR4_9PSEU</name>
<keyword evidence="7" id="KW-0131">Cell cycle</keyword>
<dbReference type="RefSeq" id="WP_185065336.1">
    <property type="nucleotide sequence ID" value="NZ_BAABJP010000039.1"/>
</dbReference>
<dbReference type="InterPro" id="IPR034746">
    <property type="entry name" value="POTRA"/>
</dbReference>
<evidence type="ECO:0000256" key="2">
    <source>
        <dbReference type="ARBA" id="ARBA00022475"/>
    </source>
</evidence>
<reference evidence="10" key="1">
    <citation type="journal article" date="2019" name="Int. J. Syst. Evol. Microbiol.">
        <title>The Global Catalogue of Microorganisms (GCM) 10K type strain sequencing project: providing services to taxonomists for standard genome sequencing and annotation.</title>
        <authorList>
            <consortium name="The Broad Institute Genomics Platform"/>
            <consortium name="The Broad Institute Genome Sequencing Center for Infectious Disease"/>
            <person name="Wu L."/>
            <person name="Ma J."/>
        </authorList>
    </citation>
    <scope>NUCLEOTIDE SEQUENCE [LARGE SCALE GENOMIC DNA]</scope>
    <source>
        <strain evidence="10">JCM 18303</strain>
    </source>
</reference>
<feature type="domain" description="POTRA" evidence="8">
    <location>
        <begin position="46"/>
        <end position="118"/>
    </location>
</feature>
<keyword evidence="5" id="KW-1133">Transmembrane helix</keyword>
<dbReference type="InterPro" id="IPR005548">
    <property type="entry name" value="Cell_div_FtsQ/DivIB_C"/>
</dbReference>
<dbReference type="InterPro" id="IPR013685">
    <property type="entry name" value="POTRA_FtsQ_type"/>
</dbReference>
<evidence type="ECO:0000256" key="7">
    <source>
        <dbReference type="ARBA" id="ARBA00023306"/>
    </source>
</evidence>
<dbReference type="InterPro" id="IPR050487">
    <property type="entry name" value="FtsQ_DivIB"/>
</dbReference>
<comment type="caution">
    <text evidence="9">The sequence shown here is derived from an EMBL/GenBank/DDBJ whole genome shotgun (WGS) entry which is preliminary data.</text>
</comment>
<sequence length="242" mass="25340">MTRAALDGEAARYRRRRLLALVLLVVLVGFGLVVGARSLLLHATRFRVATIEVVGTSAGPAGLDPAKVRAAAGVTAGTPLLAVDLENVKRRVAKVSEVASVDAGRRWPNTLRVTVTERTPVALASSSTGPRLVDGTGLAYQAAPAQRPGLPRLAADRVAPGDPATLAGLAVLTSLNPALREKLQVVEVAGPSAVTLRMADGRQVRWGSSDDSIRKMAVLNVLLSQPGSIYDVSAPDLPTIRR</sequence>
<dbReference type="Proteomes" id="UP001428817">
    <property type="component" value="Unassembled WGS sequence"/>
</dbReference>
<evidence type="ECO:0000256" key="3">
    <source>
        <dbReference type="ARBA" id="ARBA00022618"/>
    </source>
</evidence>
<dbReference type="Gene3D" id="3.10.20.310">
    <property type="entry name" value="membrane protein fhac"/>
    <property type="match status" value="1"/>
</dbReference>
<keyword evidence="4" id="KW-0812">Transmembrane</keyword>
<evidence type="ECO:0000256" key="1">
    <source>
        <dbReference type="ARBA" id="ARBA00004370"/>
    </source>
</evidence>
<dbReference type="PANTHER" id="PTHR37820:SF1">
    <property type="entry name" value="CELL DIVISION PROTEIN FTSQ"/>
    <property type="match status" value="1"/>
</dbReference>
<dbReference type="EMBL" id="BAABJP010000039">
    <property type="protein sequence ID" value="GAA5168022.1"/>
    <property type="molecule type" value="Genomic_DNA"/>
</dbReference>
<evidence type="ECO:0000256" key="4">
    <source>
        <dbReference type="ARBA" id="ARBA00022692"/>
    </source>
</evidence>
<dbReference type="Pfam" id="PF08478">
    <property type="entry name" value="POTRA_1"/>
    <property type="match status" value="1"/>
</dbReference>
<protein>
    <recommendedName>
        <fullName evidence="8">POTRA domain-containing protein</fullName>
    </recommendedName>
</protein>
<proteinExistence type="predicted"/>
<organism evidence="9 10">
    <name type="scientific">Pseudonocardia eucalypti</name>
    <dbReference type="NCBI Taxonomy" id="648755"/>
    <lineage>
        <taxon>Bacteria</taxon>
        <taxon>Bacillati</taxon>
        <taxon>Actinomycetota</taxon>
        <taxon>Actinomycetes</taxon>
        <taxon>Pseudonocardiales</taxon>
        <taxon>Pseudonocardiaceae</taxon>
        <taxon>Pseudonocardia</taxon>
    </lineage>
</organism>
<accession>A0ABP9QVR4</accession>
<keyword evidence="6" id="KW-0472">Membrane</keyword>
<keyword evidence="10" id="KW-1185">Reference proteome</keyword>
<evidence type="ECO:0000256" key="5">
    <source>
        <dbReference type="ARBA" id="ARBA00022989"/>
    </source>
</evidence>